<feature type="region of interest" description="Disordered" evidence="1">
    <location>
        <begin position="209"/>
        <end position="269"/>
    </location>
</feature>
<dbReference type="Proteomes" id="UP000596661">
    <property type="component" value="Chromosome 1"/>
</dbReference>
<feature type="compositionally biased region" description="Pro residues" evidence="1">
    <location>
        <begin position="246"/>
        <end position="255"/>
    </location>
</feature>
<evidence type="ECO:0000256" key="1">
    <source>
        <dbReference type="SAM" id="MobiDB-lite"/>
    </source>
</evidence>
<organism evidence="2 3">
    <name type="scientific">Cannabis sativa</name>
    <name type="common">Hemp</name>
    <name type="synonym">Marijuana</name>
    <dbReference type="NCBI Taxonomy" id="3483"/>
    <lineage>
        <taxon>Eukaryota</taxon>
        <taxon>Viridiplantae</taxon>
        <taxon>Streptophyta</taxon>
        <taxon>Embryophyta</taxon>
        <taxon>Tracheophyta</taxon>
        <taxon>Spermatophyta</taxon>
        <taxon>Magnoliopsida</taxon>
        <taxon>eudicotyledons</taxon>
        <taxon>Gunneridae</taxon>
        <taxon>Pentapetalae</taxon>
        <taxon>rosids</taxon>
        <taxon>fabids</taxon>
        <taxon>Rosales</taxon>
        <taxon>Cannabaceae</taxon>
        <taxon>Cannabis</taxon>
    </lineage>
</organism>
<sequence>MSIQEFYYVMIDLWDQLALTESIELRAFTPCITRREKQRLVQFLMALRSDFEGLRGSILYRSLLPSIDLVVSELLADEIHLKSQSGKGILSTPNSSVLAFSPTTLFLPQENKPRTKFNNEIRPLQFSITATVPSLSSYDFATLSKQFQKFLSTQPNAMYVSTLVGQPPTSTSGMSPSTWVLDYGASHYMSLHSASFISSSPTSSVPVMTTDSTPMPVVSISPVDPQSRKMIRTGRRQDTGTSKPEITPPPPPASVPDPHEIVDPPPRYP</sequence>
<accession>A0A803NM14</accession>
<protein>
    <submittedName>
        <fullName evidence="2">Uncharacterized protein</fullName>
    </submittedName>
</protein>
<reference evidence="2" key="1">
    <citation type="submission" date="2018-11" db="EMBL/GenBank/DDBJ databases">
        <authorList>
            <person name="Grassa J C."/>
        </authorList>
    </citation>
    <scope>NUCLEOTIDE SEQUENCE [LARGE SCALE GENOMIC DNA]</scope>
</reference>
<dbReference type="PANTHER" id="PTHR34222:SF100">
    <property type="entry name" value="CCHC-TYPE DOMAIN-CONTAINING PROTEIN"/>
    <property type="match status" value="1"/>
</dbReference>
<proteinExistence type="predicted"/>
<evidence type="ECO:0000313" key="3">
    <source>
        <dbReference type="Proteomes" id="UP000596661"/>
    </source>
</evidence>
<dbReference type="PANTHER" id="PTHR34222">
    <property type="entry name" value="GAG_PRE-INTEGRS DOMAIN-CONTAINING PROTEIN"/>
    <property type="match status" value="1"/>
</dbReference>
<reference evidence="2" key="2">
    <citation type="submission" date="2021-03" db="UniProtKB">
        <authorList>
            <consortium name="EnsemblPlants"/>
        </authorList>
    </citation>
    <scope>IDENTIFICATION</scope>
</reference>
<dbReference type="EMBL" id="UZAU01000077">
    <property type="status" value="NOT_ANNOTATED_CDS"/>
    <property type="molecule type" value="Genomic_DNA"/>
</dbReference>
<keyword evidence="3" id="KW-1185">Reference proteome</keyword>
<dbReference type="EnsemblPlants" id="evm.model.01.2640">
    <property type="protein sequence ID" value="cds.evm.model.01.2640"/>
    <property type="gene ID" value="evm.TU.01.2640"/>
</dbReference>
<dbReference type="Gramene" id="evm.model.01.2640">
    <property type="protein sequence ID" value="cds.evm.model.01.2640"/>
    <property type="gene ID" value="evm.TU.01.2640"/>
</dbReference>
<evidence type="ECO:0000313" key="2">
    <source>
        <dbReference type="EnsemblPlants" id="cds.evm.model.01.2640"/>
    </source>
</evidence>
<dbReference type="AlphaFoldDB" id="A0A803NM14"/>
<name>A0A803NM14_CANSA</name>